<keyword evidence="5" id="KW-0175">Coiled coil</keyword>
<dbReference type="GO" id="GO:0005794">
    <property type="term" value="C:Golgi apparatus"/>
    <property type="evidence" value="ECO:0007669"/>
    <property type="project" value="TreeGrafter"/>
</dbReference>
<evidence type="ECO:0000256" key="2">
    <source>
        <dbReference type="ARBA" id="ARBA00009415"/>
    </source>
</evidence>
<dbReference type="PANTHER" id="PTHR16011:SF0">
    <property type="entry name" value="INTRAFLAGELLAR TRANSPORT PROTEIN 57 HOMOLOG"/>
    <property type="match status" value="1"/>
</dbReference>
<evidence type="ECO:0000256" key="5">
    <source>
        <dbReference type="SAM" id="Coils"/>
    </source>
</evidence>
<dbReference type="GO" id="GO:0005929">
    <property type="term" value="C:cilium"/>
    <property type="evidence" value="ECO:0007669"/>
    <property type="project" value="UniProtKB-SubCell"/>
</dbReference>
<keyword evidence="3" id="KW-0969">Cilium</keyword>
<comment type="similarity">
    <text evidence="2">Belongs to the IFT57 family.</text>
</comment>
<sequence length="396" mass="45587">MDFQDDSANPSSQYTHFNTMKSLYDKLIILGYRSEFSKLVRIKPIHQFYFAVAKNPGEQYFNFVSIAAWLIQKCKRNISMPQESDDPNMVTIGILDHSRNMGAAIDFAPNRVKSGSGPEVVYVLNYLADQALKSTGHSWKELVWIPRKKNDQEDEVEDIPDDEVNEIDSSKIDEEIDNLLSSDEDDNDVAWVQGDALGGQDGVQQKMIKSETDAEEWRLEVERVLPQLKITVKSDGQDWRWRQEQMKSYVEGIKEAIDQMEKPLERLVSEAKNVSEKVISRENFLNTQFSRQLEDLHESQKKLAQLKEVHRELSNKVADKNKTLTHLNDELDQTRRELEERGTIMADGAPVVKTRKSLSLLKKELGDMEVEIGVMEHCLLKAMLQEQMVLRDQSKI</sequence>
<reference evidence="6 7" key="1">
    <citation type="journal article" date="2016" name="Genome Biol. Evol.">
        <title>Gene Family Evolution Reflects Adaptation to Soil Environmental Stressors in the Genome of the Collembolan Orchesella cincta.</title>
        <authorList>
            <person name="Faddeeva-Vakhrusheva A."/>
            <person name="Derks M.F."/>
            <person name="Anvar S.Y."/>
            <person name="Agamennone V."/>
            <person name="Suring W."/>
            <person name="Smit S."/>
            <person name="van Straalen N.M."/>
            <person name="Roelofs D."/>
        </authorList>
    </citation>
    <scope>NUCLEOTIDE SEQUENCE [LARGE SCALE GENOMIC DNA]</scope>
    <source>
        <tissue evidence="6">Mixed pool</tissue>
    </source>
</reference>
<dbReference type="EMBL" id="LJIJ01001293">
    <property type="protein sequence ID" value="ODM92224.1"/>
    <property type="molecule type" value="Genomic_DNA"/>
</dbReference>
<dbReference type="AlphaFoldDB" id="A0A1D2MHB7"/>
<dbReference type="GO" id="GO:0042073">
    <property type="term" value="P:intraciliary transport"/>
    <property type="evidence" value="ECO:0007669"/>
    <property type="project" value="TreeGrafter"/>
</dbReference>
<dbReference type="OrthoDB" id="423881at2759"/>
<gene>
    <name evidence="6" type="ORF">Ocin01_14463</name>
</gene>
<evidence type="ECO:0000256" key="1">
    <source>
        <dbReference type="ARBA" id="ARBA00004138"/>
    </source>
</evidence>
<comment type="caution">
    <text evidence="6">The sequence shown here is derived from an EMBL/GenBank/DDBJ whole genome shotgun (WGS) entry which is preliminary data.</text>
</comment>
<dbReference type="GO" id="GO:0030992">
    <property type="term" value="C:intraciliary transport particle B"/>
    <property type="evidence" value="ECO:0007669"/>
    <property type="project" value="TreeGrafter"/>
</dbReference>
<organism evidence="6 7">
    <name type="scientific">Orchesella cincta</name>
    <name type="common">Springtail</name>
    <name type="synonym">Podura cincta</name>
    <dbReference type="NCBI Taxonomy" id="48709"/>
    <lineage>
        <taxon>Eukaryota</taxon>
        <taxon>Metazoa</taxon>
        <taxon>Ecdysozoa</taxon>
        <taxon>Arthropoda</taxon>
        <taxon>Hexapoda</taxon>
        <taxon>Collembola</taxon>
        <taxon>Entomobryomorpha</taxon>
        <taxon>Entomobryoidea</taxon>
        <taxon>Orchesellidae</taxon>
        <taxon>Orchesellinae</taxon>
        <taxon>Orchesella</taxon>
    </lineage>
</organism>
<dbReference type="GO" id="GO:1905515">
    <property type="term" value="P:non-motile cilium assembly"/>
    <property type="evidence" value="ECO:0007669"/>
    <property type="project" value="TreeGrafter"/>
</dbReference>
<feature type="coiled-coil region" evidence="5">
    <location>
        <begin position="296"/>
        <end position="341"/>
    </location>
</feature>
<dbReference type="InterPro" id="IPR038319">
    <property type="entry name" value="Serine_rich_sf"/>
</dbReference>
<protein>
    <submittedName>
        <fullName evidence="6">Intraflagellar transport protein 57</fullName>
    </submittedName>
</protein>
<keyword evidence="7" id="KW-1185">Reference proteome</keyword>
<evidence type="ECO:0000313" key="7">
    <source>
        <dbReference type="Proteomes" id="UP000094527"/>
    </source>
</evidence>
<dbReference type="OMA" id="VHAHDQD"/>
<name>A0A1D2MHB7_ORCCI</name>
<keyword evidence="4" id="KW-0966">Cell projection</keyword>
<keyword evidence="6" id="KW-0282">Flagellum</keyword>
<dbReference type="GO" id="GO:0005815">
    <property type="term" value="C:microtubule organizing center"/>
    <property type="evidence" value="ECO:0007669"/>
    <property type="project" value="TreeGrafter"/>
</dbReference>
<dbReference type="Proteomes" id="UP000094527">
    <property type="component" value="Unassembled WGS sequence"/>
</dbReference>
<accession>A0A1D2MHB7</accession>
<dbReference type="STRING" id="48709.A0A1D2MHB7"/>
<proteinExistence type="inferred from homology"/>
<evidence type="ECO:0000256" key="3">
    <source>
        <dbReference type="ARBA" id="ARBA00023069"/>
    </source>
</evidence>
<comment type="subcellular location">
    <subcellularLocation>
        <location evidence="1">Cell projection</location>
        <location evidence="1">Cilium</location>
    </subcellularLocation>
</comment>
<dbReference type="Pfam" id="PF10498">
    <property type="entry name" value="IFT57"/>
    <property type="match status" value="1"/>
</dbReference>
<dbReference type="PANTHER" id="PTHR16011">
    <property type="entry name" value="IFT57/HIPPI"/>
    <property type="match status" value="1"/>
</dbReference>
<evidence type="ECO:0000313" key="6">
    <source>
        <dbReference type="EMBL" id="ODM92224.1"/>
    </source>
</evidence>
<dbReference type="InterPro" id="IPR019530">
    <property type="entry name" value="Intra-flagellar_transport_57"/>
</dbReference>
<evidence type="ECO:0000256" key="4">
    <source>
        <dbReference type="ARBA" id="ARBA00023273"/>
    </source>
</evidence>
<dbReference type="Gene3D" id="1.20.120.830">
    <property type="entry name" value="Serine-rich domain"/>
    <property type="match status" value="1"/>
</dbReference>